<name>A0A4D8Q320_AZOBR</name>
<feature type="compositionally biased region" description="Basic and acidic residues" evidence="1">
    <location>
        <begin position="49"/>
        <end position="58"/>
    </location>
</feature>
<organism evidence="2 3">
    <name type="scientific">Azospirillum brasilense</name>
    <dbReference type="NCBI Taxonomy" id="192"/>
    <lineage>
        <taxon>Bacteria</taxon>
        <taxon>Pseudomonadati</taxon>
        <taxon>Pseudomonadota</taxon>
        <taxon>Alphaproteobacteria</taxon>
        <taxon>Rhodospirillales</taxon>
        <taxon>Azospirillaceae</taxon>
        <taxon>Azospirillum</taxon>
    </lineage>
</organism>
<evidence type="ECO:0000313" key="3">
    <source>
        <dbReference type="Proteomes" id="UP000298596"/>
    </source>
</evidence>
<dbReference type="Proteomes" id="UP000298596">
    <property type="component" value="Chromosome"/>
</dbReference>
<protein>
    <submittedName>
        <fullName evidence="2">Uncharacterized protein</fullName>
    </submittedName>
</protein>
<proteinExistence type="predicted"/>
<reference evidence="2 3" key="1">
    <citation type="submission" date="2018-09" db="EMBL/GenBank/DDBJ databases">
        <title>Whole genome based analysis of evolution and adaptive divergence in Indian and Brazilian strains of Azospirillum brasilense.</title>
        <authorList>
            <person name="Singh C."/>
            <person name="Tripathi A.K."/>
        </authorList>
    </citation>
    <scope>NUCLEOTIDE SEQUENCE [LARGE SCALE GENOMIC DNA]</scope>
    <source>
        <strain evidence="2 3">MTCC4036</strain>
    </source>
</reference>
<dbReference type="AlphaFoldDB" id="A0A4D8Q320"/>
<evidence type="ECO:0000313" key="2">
    <source>
        <dbReference type="EMBL" id="QCO00612.1"/>
    </source>
</evidence>
<evidence type="ECO:0000256" key="1">
    <source>
        <dbReference type="SAM" id="MobiDB-lite"/>
    </source>
</evidence>
<dbReference type="EMBL" id="CP032330">
    <property type="protein sequence ID" value="QCO00612.1"/>
    <property type="molecule type" value="Genomic_DNA"/>
</dbReference>
<feature type="region of interest" description="Disordered" evidence="1">
    <location>
        <begin position="29"/>
        <end position="71"/>
    </location>
</feature>
<accession>A0A4D8Q320</accession>
<sequence>MVIGGIGIARPVLQDDVKLSPTSIVKAADQSRELPGGDFGQAMSVSKNDQARSGHGEESGQNGNHILLSRDPGRAVEPGLLLVHCVHPGHNGGCDRFPGGWDGLPSPVFRALGGTDAVSSMSQIKRWSASVPNVKQFTSICAF</sequence>
<gene>
    <name evidence="2" type="ORF">D3867_00070</name>
</gene>